<reference evidence="3 4" key="1">
    <citation type="journal article" date="2016" name="Nat. Commun.">
        <title>Thousands of microbial genomes shed light on interconnected biogeochemical processes in an aquifer system.</title>
        <authorList>
            <person name="Anantharaman K."/>
            <person name="Brown C.T."/>
            <person name="Hug L.A."/>
            <person name="Sharon I."/>
            <person name="Castelle C.J."/>
            <person name="Probst A.J."/>
            <person name="Thomas B.C."/>
            <person name="Singh A."/>
            <person name="Wilkins M.J."/>
            <person name="Karaoz U."/>
            <person name="Brodie E.L."/>
            <person name="Williams K.H."/>
            <person name="Hubbard S.S."/>
            <person name="Banfield J.F."/>
        </authorList>
    </citation>
    <scope>NUCLEOTIDE SEQUENCE [LARGE SCALE GENOMIC DNA]</scope>
</reference>
<protein>
    <recommendedName>
        <fullName evidence="5">Thrombospondin type 3 repeat superfamily protein</fullName>
    </recommendedName>
</protein>
<feature type="compositionally biased region" description="Basic and acidic residues" evidence="1">
    <location>
        <begin position="84"/>
        <end position="104"/>
    </location>
</feature>
<keyword evidence="2" id="KW-1133">Transmembrane helix</keyword>
<feature type="non-terminal residue" evidence="3">
    <location>
        <position position="1"/>
    </location>
</feature>
<feature type="region of interest" description="Disordered" evidence="1">
    <location>
        <begin position="75"/>
        <end position="119"/>
    </location>
</feature>
<accession>A0A1F5VP04</accession>
<evidence type="ECO:0000313" key="3">
    <source>
        <dbReference type="EMBL" id="OGF65152.1"/>
    </source>
</evidence>
<proteinExistence type="predicted"/>
<evidence type="ECO:0000256" key="2">
    <source>
        <dbReference type="SAM" id="Phobius"/>
    </source>
</evidence>
<gene>
    <name evidence="3" type="ORF">A2Z53_00925</name>
</gene>
<comment type="caution">
    <text evidence="3">The sequence shown here is derived from an EMBL/GenBank/DDBJ whole genome shotgun (WGS) entry which is preliminary data.</text>
</comment>
<sequence>PCFAGIIKRVKYLPSPRLIGSFAIILGLFLGGRFVFSNKAENENIYVNEEAAVSTNLDSDKDGLADWEEILWGTNPRISDTDQDGTKDGDEVAQKRDPLVRGPDDAYSPSPYEPQEETENLTERFVKNLAENIGPAIKNGGEYKIDLTNLKRLSKTPELALGDWVRFGLRDVQTSEDTGPEDVKKYFNKVYGVYENTFVTLKEDDTAIMAKALLSRNMSNLKDMDTVINAFDKSIYEIKNIPVPKGYEDFAVNELNYLTETKKIIEGMQNSDKDPLTGIIMLKLRKAVMAEVREFHKSTGQSVLKSGIVFKLSDPGYKLFN</sequence>
<dbReference type="AlphaFoldDB" id="A0A1F5VP04"/>
<name>A0A1F5VP04_9BACT</name>
<organism evidence="3 4">
    <name type="scientific">Candidatus Giovannonibacteria bacterium RIFCSPHIGHO2_02_42_15</name>
    <dbReference type="NCBI Taxonomy" id="1798329"/>
    <lineage>
        <taxon>Bacteria</taxon>
        <taxon>Candidatus Giovannoniibacteriota</taxon>
    </lineage>
</organism>
<dbReference type="Proteomes" id="UP000177451">
    <property type="component" value="Unassembled WGS sequence"/>
</dbReference>
<keyword evidence="2" id="KW-0812">Transmembrane</keyword>
<evidence type="ECO:0000256" key="1">
    <source>
        <dbReference type="SAM" id="MobiDB-lite"/>
    </source>
</evidence>
<evidence type="ECO:0000313" key="4">
    <source>
        <dbReference type="Proteomes" id="UP000177451"/>
    </source>
</evidence>
<dbReference type="EMBL" id="MFHH01000020">
    <property type="protein sequence ID" value="OGF65152.1"/>
    <property type="molecule type" value="Genomic_DNA"/>
</dbReference>
<evidence type="ECO:0008006" key="5">
    <source>
        <dbReference type="Google" id="ProtNLM"/>
    </source>
</evidence>
<feature type="transmembrane region" description="Helical" evidence="2">
    <location>
        <begin position="18"/>
        <end position="36"/>
    </location>
</feature>
<keyword evidence="2" id="KW-0472">Membrane</keyword>